<evidence type="ECO:0000256" key="1">
    <source>
        <dbReference type="ARBA" id="ARBA00001970"/>
    </source>
</evidence>
<feature type="transmembrane region" description="Helical" evidence="12">
    <location>
        <begin position="350"/>
        <end position="366"/>
    </location>
</feature>
<feature type="transmembrane region" description="Helical" evidence="12">
    <location>
        <begin position="378"/>
        <end position="401"/>
    </location>
</feature>
<dbReference type="InterPro" id="IPR023754">
    <property type="entry name" value="HemeA_Synthase_type2"/>
</dbReference>
<dbReference type="GO" id="GO:0016653">
    <property type="term" value="F:oxidoreductase activity, acting on NAD(P)H, heme protein as acceptor"/>
    <property type="evidence" value="ECO:0007669"/>
    <property type="project" value="TreeGrafter"/>
</dbReference>
<keyword evidence="8" id="KW-0350">Heme biosynthesis</keyword>
<evidence type="ECO:0000256" key="5">
    <source>
        <dbReference type="ARBA" id="ARBA00022989"/>
    </source>
</evidence>
<keyword evidence="5 12" id="KW-1133">Transmembrane helix</keyword>
<comment type="cofactor">
    <cofactor evidence="1">
        <name>heme b</name>
        <dbReference type="ChEBI" id="CHEBI:60344"/>
    </cofactor>
</comment>
<name>A0A182WSV7_ANOQN</name>
<keyword evidence="9 12" id="KW-0472">Membrane</keyword>
<evidence type="ECO:0000256" key="8">
    <source>
        <dbReference type="ARBA" id="ARBA00023133"/>
    </source>
</evidence>
<dbReference type="VEuPathDB" id="VectorBase:AQUA000610"/>
<evidence type="ECO:0000256" key="10">
    <source>
        <dbReference type="ARBA" id="ARBA00044501"/>
    </source>
</evidence>
<evidence type="ECO:0000256" key="7">
    <source>
        <dbReference type="ARBA" id="ARBA00023004"/>
    </source>
</evidence>
<evidence type="ECO:0000256" key="6">
    <source>
        <dbReference type="ARBA" id="ARBA00023002"/>
    </source>
</evidence>
<dbReference type="GO" id="GO:0046872">
    <property type="term" value="F:metal ion binding"/>
    <property type="evidence" value="ECO:0007669"/>
    <property type="project" value="UniProtKB-KW"/>
</dbReference>
<proteinExistence type="predicted"/>
<dbReference type="GO" id="GO:0005743">
    <property type="term" value="C:mitochondrial inner membrane"/>
    <property type="evidence" value="ECO:0007669"/>
    <property type="project" value="TreeGrafter"/>
</dbReference>
<comment type="subcellular location">
    <subcellularLocation>
        <location evidence="2">Membrane</location>
        <topology evidence="2">Multi-pass membrane protein</topology>
    </subcellularLocation>
</comment>
<dbReference type="Proteomes" id="UP000076407">
    <property type="component" value="Unassembled WGS sequence"/>
</dbReference>
<protein>
    <recommendedName>
        <fullName evidence="15">Cytochrome c oxidase assembly protein COX15</fullName>
    </recommendedName>
</protein>
<evidence type="ECO:0000313" key="14">
    <source>
        <dbReference type="Proteomes" id="UP000076407"/>
    </source>
</evidence>
<evidence type="ECO:0000256" key="4">
    <source>
        <dbReference type="ARBA" id="ARBA00022723"/>
    </source>
</evidence>
<accession>A0A182WSV7</accession>
<evidence type="ECO:0000256" key="11">
    <source>
        <dbReference type="ARBA" id="ARBA00048044"/>
    </source>
</evidence>
<evidence type="ECO:0000256" key="3">
    <source>
        <dbReference type="ARBA" id="ARBA00022692"/>
    </source>
</evidence>
<evidence type="ECO:0000313" key="13">
    <source>
        <dbReference type="EnsemblMetazoa" id="AQUA000610-PA"/>
    </source>
</evidence>
<organism evidence="13 14">
    <name type="scientific">Anopheles quadriannulatus</name>
    <name type="common">Mosquito</name>
    <dbReference type="NCBI Taxonomy" id="34691"/>
    <lineage>
        <taxon>Eukaryota</taxon>
        <taxon>Metazoa</taxon>
        <taxon>Ecdysozoa</taxon>
        <taxon>Arthropoda</taxon>
        <taxon>Hexapoda</taxon>
        <taxon>Insecta</taxon>
        <taxon>Pterygota</taxon>
        <taxon>Neoptera</taxon>
        <taxon>Endopterygota</taxon>
        <taxon>Diptera</taxon>
        <taxon>Nematocera</taxon>
        <taxon>Culicoidea</taxon>
        <taxon>Culicidae</taxon>
        <taxon>Anophelinae</taxon>
        <taxon>Anopheles</taxon>
    </lineage>
</organism>
<feature type="transmembrane region" description="Helical" evidence="12">
    <location>
        <begin position="241"/>
        <end position="262"/>
    </location>
</feature>
<evidence type="ECO:0000256" key="2">
    <source>
        <dbReference type="ARBA" id="ARBA00004141"/>
    </source>
</evidence>
<dbReference type="PANTHER" id="PTHR23289:SF2">
    <property type="entry name" value="CYTOCHROME C OXIDASE ASSEMBLY PROTEIN COX15 HOMOLOG"/>
    <property type="match status" value="1"/>
</dbReference>
<keyword evidence="6" id="KW-0560">Oxidoreductase</keyword>
<sequence>MYNCLRLASCIARTGTTSTFSSFSAFKTISPARSFVSNALLVSKPNGGGITFRDATKKSLLTIGRTFRTPVSRYCTKPSVPPERGSKAVGYWLLGCSGMVFVAVILGGVTRLTESGLSMVTWKLLGEQMPRTDAEWQEEFDRYQQFPEFKLKNQDITMQEFKLIWYMEYGHRMWGRAIGAFYSIPALYFWTKGYFNKAMKIRVLAFGALIGAQGLMGWYMVKSGLEDRFHEESDVPRVSQYRLASHLGFAFVLYSLFLWSALDKLLPAQKLVGQIPAATFRFKGLAHATKAAVFLTALSGAFVAGLDAGLIYNSFPKMADRWIPSDILALSPALRNFTENPTTVQFDHRVLGTATLTLITGMFLLSRRRLLPPRAYKAATAVAAMGWMQVALGITTLLTYVPVPLAASHQSGSLVLLSLAIWLTHELKLVKRLPK</sequence>
<dbReference type="GO" id="GO:0006784">
    <property type="term" value="P:heme A biosynthetic process"/>
    <property type="evidence" value="ECO:0007669"/>
    <property type="project" value="InterPro"/>
</dbReference>
<comment type="catalytic activity">
    <reaction evidence="11">
        <text>Fe(II)-heme o + 2 A + H2O = Fe(II)-heme a + 2 AH2</text>
        <dbReference type="Rhea" id="RHEA:63388"/>
        <dbReference type="ChEBI" id="CHEBI:13193"/>
        <dbReference type="ChEBI" id="CHEBI:15377"/>
        <dbReference type="ChEBI" id="CHEBI:17499"/>
        <dbReference type="ChEBI" id="CHEBI:60530"/>
        <dbReference type="ChEBI" id="CHEBI:61715"/>
        <dbReference type="EC" id="1.17.99.9"/>
    </reaction>
    <physiologicalReaction direction="left-to-right" evidence="11">
        <dbReference type="Rhea" id="RHEA:63389"/>
    </physiologicalReaction>
</comment>
<evidence type="ECO:0008006" key="15">
    <source>
        <dbReference type="Google" id="ProtNLM"/>
    </source>
</evidence>
<feature type="transmembrane region" description="Helical" evidence="12">
    <location>
        <begin position="291"/>
        <end position="312"/>
    </location>
</feature>
<evidence type="ECO:0000256" key="9">
    <source>
        <dbReference type="ARBA" id="ARBA00023136"/>
    </source>
</evidence>
<keyword evidence="3 12" id="KW-0812">Transmembrane</keyword>
<evidence type="ECO:0000256" key="12">
    <source>
        <dbReference type="SAM" id="Phobius"/>
    </source>
</evidence>
<dbReference type="PANTHER" id="PTHR23289">
    <property type="entry name" value="CYTOCHROME C OXIDASE ASSEMBLY PROTEIN COX15"/>
    <property type="match status" value="1"/>
</dbReference>
<dbReference type="Pfam" id="PF02628">
    <property type="entry name" value="COX15-CtaA"/>
    <property type="match status" value="1"/>
</dbReference>
<dbReference type="InterPro" id="IPR009003">
    <property type="entry name" value="Peptidase_S1_PA"/>
</dbReference>
<comment type="pathway">
    <text evidence="10">Porphyrin-containing compound metabolism; heme A biosynthesis; heme A from heme O: step 1/1.</text>
</comment>
<keyword evidence="14" id="KW-1185">Reference proteome</keyword>
<dbReference type="EnsemblMetazoa" id="AQUA000610-RA">
    <property type="protein sequence ID" value="AQUA000610-PA"/>
    <property type="gene ID" value="AQUA000610"/>
</dbReference>
<dbReference type="SUPFAM" id="SSF50494">
    <property type="entry name" value="Trypsin-like serine proteases"/>
    <property type="match status" value="1"/>
</dbReference>
<dbReference type="AlphaFoldDB" id="A0A182WSV7"/>
<feature type="transmembrane region" description="Helical" evidence="12">
    <location>
        <begin position="203"/>
        <end position="221"/>
    </location>
</feature>
<feature type="transmembrane region" description="Helical" evidence="12">
    <location>
        <begin position="89"/>
        <end position="109"/>
    </location>
</feature>
<dbReference type="STRING" id="34691.A0A182WSV7"/>
<dbReference type="InterPro" id="IPR003780">
    <property type="entry name" value="COX15/CtaA_fam"/>
</dbReference>
<feature type="transmembrane region" description="Helical" evidence="12">
    <location>
        <begin position="173"/>
        <end position="191"/>
    </location>
</feature>
<keyword evidence="7" id="KW-0408">Iron</keyword>
<keyword evidence="4" id="KW-0479">Metal-binding</keyword>
<reference evidence="13" key="1">
    <citation type="submission" date="2020-05" db="UniProtKB">
        <authorList>
            <consortium name="EnsemblMetazoa"/>
        </authorList>
    </citation>
    <scope>IDENTIFICATION</scope>
    <source>
        <strain evidence="13">SANGQUA</strain>
    </source>
</reference>
<dbReference type="GO" id="GO:0120547">
    <property type="term" value="F:heme A synthase activity"/>
    <property type="evidence" value="ECO:0007669"/>
    <property type="project" value="UniProtKB-EC"/>
</dbReference>